<evidence type="ECO:0000313" key="8">
    <source>
        <dbReference type="Proteomes" id="UP000243359"/>
    </source>
</evidence>
<organism evidence="7 8">
    <name type="scientific">Pseudomonas oryzae</name>
    <dbReference type="NCBI Taxonomy" id="1392877"/>
    <lineage>
        <taxon>Bacteria</taxon>
        <taxon>Pseudomonadati</taxon>
        <taxon>Pseudomonadota</taxon>
        <taxon>Gammaproteobacteria</taxon>
        <taxon>Pseudomonadales</taxon>
        <taxon>Pseudomonadaceae</taxon>
        <taxon>Pseudomonas</taxon>
    </lineage>
</organism>
<evidence type="ECO:0000313" key="7">
    <source>
        <dbReference type="EMBL" id="SDS88447.1"/>
    </source>
</evidence>
<evidence type="ECO:0000256" key="3">
    <source>
        <dbReference type="ARBA" id="ARBA00022989"/>
    </source>
</evidence>
<evidence type="ECO:0000259" key="6">
    <source>
        <dbReference type="Pfam" id="PF04932"/>
    </source>
</evidence>
<keyword evidence="2 5" id="KW-0812">Transmembrane</keyword>
<keyword evidence="3 5" id="KW-1133">Transmembrane helix</keyword>
<feature type="transmembrane region" description="Helical" evidence="5">
    <location>
        <begin position="47"/>
        <end position="65"/>
    </location>
</feature>
<dbReference type="OrthoDB" id="9179007at2"/>
<feature type="transmembrane region" description="Helical" evidence="5">
    <location>
        <begin position="239"/>
        <end position="257"/>
    </location>
</feature>
<evidence type="ECO:0000256" key="5">
    <source>
        <dbReference type="SAM" id="Phobius"/>
    </source>
</evidence>
<dbReference type="GO" id="GO:0016020">
    <property type="term" value="C:membrane"/>
    <property type="evidence" value="ECO:0007669"/>
    <property type="project" value="UniProtKB-SubCell"/>
</dbReference>
<feature type="transmembrane region" description="Helical" evidence="5">
    <location>
        <begin position="156"/>
        <end position="182"/>
    </location>
</feature>
<gene>
    <name evidence="7" type="ORF">SAMN05216221_2881</name>
</gene>
<feature type="transmembrane region" description="Helical" evidence="5">
    <location>
        <begin position="20"/>
        <end position="38"/>
    </location>
</feature>
<feature type="transmembrane region" description="Helical" evidence="5">
    <location>
        <begin position="194"/>
        <end position="227"/>
    </location>
</feature>
<dbReference type="STRING" id="1392877.SAMN05216221_2881"/>
<feature type="transmembrane region" description="Helical" evidence="5">
    <location>
        <begin position="339"/>
        <end position="360"/>
    </location>
</feature>
<comment type="subcellular location">
    <subcellularLocation>
        <location evidence="1">Membrane</location>
        <topology evidence="1">Multi-pass membrane protein</topology>
    </subcellularLocation>
</comment>
<dbReference type="PANTHER" id="PTHR37422:SF13">
    <property type="entry name" value="LIPOPOLYSACCHARIDE BIOSYNTHESIS PROTEIN PA4999-RELATED"/>
    <property type="match status" value="1"/>
</dbReference>
<dbReference type="PANTHER" id="PTHR37422">
    <property type="entry name" value="TEICHURONIC ACID BIOSYNTHESIS PROTEIN TUAE"/>
    <property type="match status" value="1"/>
</dbReference>
<feature type="transmembrane region" description="Helical" evidence="5">
    <location>
        <begin position="125"/>
        <end position="144"/>
    </location>
</feature>
<dbReference type="Pfam" id="PF04932">
    <property type="entry name" value="Wzy_C"/>
    <property type="match status" value="1"/>
</dbReference>
<dbReference type="RefSeq" id="WP_157719545.1">
    <property type="nucleotide sequence ID" value="NZ_LT629751.1"/>
</dbReference>
<sequence length="393" mass="43269">MRIDGGLAAWWRLRAESAGLAHYLSVMLLAFLLSYFLLDYAKYRNNIYYALFAVPALLFAVPAAWRNWPGWAGGCLLLYFLGGLLADGLSGDPVLRLLKHQLYLLLLFGGLCLCVREGRGFRLAGLVYAIACLLFACLAVYLWLEAYRASGVPPRIRLYAGASNPVHASLMILTGWLGFWVVYGLPKLLERGRLAYLCGFALMLGFAFLVCIVFQSRSALLGLLAVLGGWLVLGRERALSLLLIGALLLLVLVSGGYEALLARGVSYRADIWQDALLRLRDHCSWVLGCTQAGRPLYLGQFHHAHSAYLSILVETGLLGAVTFVAFALVYVVQGVRTRSSWFIVSLAGWAGVIASSSGLVDSPRPLWIYFWLPTLLALLDFRRSRTPQESAAS</sequence>
<name>A0A1H1VU49_9PSED</name>
<dbReference type="Proteomes" id="UP000243359">
    <property type="component" value="Chromosome I"/>
</dbReference>
<dbReference type="InterPro" id="IPR051533">
    <property type="entry name" value="WaaL-like"/>
</dbReference>
<proteinExistence type="predicted"/>
<dbReference type="EMBL" id="LT629751">
    <property type="protein sequence ID" value="SDS88447.1"/>
    <property type="molecule type" value="Genomic_DNA"/>
</dbReference>
<accession>A0A1H1VU49</accession>
<evidence type="ECO:0000256" key="1">
    <source>
        <dbReference type="ARBA" id="ARBA00004141"/>
    </source>
</evidence>
<dbReference type="AlphaFoldDB" id="A0A1H1VU49"/>
<feature type="transmembrane region" description="Helical" evidence="5">
    <location>
        <begin position="71"/>
        <end position="90"/>
    </location>
</feature>
<dbReference type="InterPro" id="IPR007016">
    <property type="entry name" value="O-antigen_ligase-rel_domated"/>
</dbReference>
<protein>
    <recommendedName>
        <fullName evidence="6">O-antigen ligase-related domain-containing protein</fullName>
    </recommendedName>
</protein>
<reference evidence="8" key="1">
    <citation type="submission" date="2016-10" db="EMBL/GenBank/DDBJ databases">
        <authorList>
            <person name="Varghese N."/>
            <person name="Submissions S."/>
        </authorList>
    </citation>
    <scope>NUCLEOTIDE SEQUENCE [LARGE SCALE GENOMIC DNA]</scope>
    <source>
        <strain evidence="8">KCTC 32247</strain>
    </source>
</reference>
<keyword evidence="4 5" id="KW-0472">Membrane</keyword>
<keyword evidence="8" id="KW-1185">Reference proteome</keyword>
<evidence type="ECO:0000256" key="2">
    <source>
        <dbReference type="ARBA" id="ARBA00022692"/>
    </source>
</evidence>
<evidence type="ECO:0000256" key="4">
    <source>
        <dbReference type="ARBA" id="ARBA00023136"/>
    </source>
</evidence>
<feature type="domain" description="O-antigen ligase-related" evidence="6">
    <location>
        <begin position="204"/>
        <end position="324"/>
    </location>
</feature>
<feature type="transmembrane region" description="Helical" evidence="5">
    <location>
        <begin position="307"/>
        <end position="332"/>
    </location>
</feature>